<protein>
    <recommendedName>
        <fullName evidence="2">DUF1552 domain-containing protein</fullName>
    </recommendedName>
</protein>
<accession>A0A381VEJ1</accession>
<dbReference type="InterPro" id="IPR011447">
    <property type="entry name" value="DUF1552"/>
</dbReference>
<name>A0A381VEJ1_9ZZZZ</name>
<sequence>MKKSWHLNRRHFLRGVGAMCALPYLECMGAGKTTRPKRMCAIFFPYGVGLPPVTRKELHENWHWFPHTQGKKYKLTNSLKPLEGLRQDMTILGGLSHPAARTLAHAQGDVWLTGADISNSYDNNSASLDQVAAETLGKHTRIDSLTLSTVEGIGHRGRARTLGHDRSGRAISSMEKPRAIFDYMFSHGSKTDQLKRIQSRKRLVDTLLEDFKNTRKNLGKADQAKMDEYFESLKEVENGVLRAEKWTHIPPPDVDANDYVLDVTSREEPAAYYRAMFDLIHLAFRTDMTRVSSFMMGSEGGGTDAISSKVCGMAHHKMTHARAFDKLGVFDAFLAEQLRYFIDKLKTTQDEHGNLLDSTAVLYGSGTSTLHLAKNYPLILAGGKDLGFRHGSYQVFPEKVPFSNLLLSILHAVGAEEKSFADSTGPISEIFT</sequence>
<evidence type="ECO:0000313" key="1">
    <source>
        <dbReference type="EMBL" id="SVA37813.1"/>
    </source>
</evidence>
<dbReference type="EMBL" id="UINC01008401">
    <property type="protein sequence ID" value="SVA37813.1"/>
    <property type="molecule type" value="Genomic_DNA"/>
</dbReference>
<proteinExistence type="predicted"/>
<organism evidence="1">
    <name type="scientific">marine metagenome</name>
    <dbReference type="NCBI Taxonomy" id="408172"/>
    <lineage>
        <taxon>unclassified sequences</taxon>
        <taxon>metagenomes</taxon>
        <taxon>ecological metagenomes</taxon>
    </lineage>
</organism>
<reference evidence="1" key="1">
    <citation type="submission" date="2018-05" db="EMBL/GenBank/DDBJ databases">
        <authorList>
            <person name="Lanie J.A."/>
            <person name="Ng W.-L."/>
            <person name="Kazmierczak K.M."/>
            <person name="Andrzejewski T.M."/>
            <person name="Davidsen T.M."/>
            <person name="Wayne K.J."/>
            <person name="Tettelin H."/>
            <person name="Glass J.I."/>
            <person name="Rusch D."/>
            <person name="Podicherti R."/>
            <person name="Tsui H.-C.T."/>
            <person name="Winkler M.E."/>
        </authorList>
    </citation>
    <scope>NUCLEOTIDE SEQUENCE</scope>
</reference>
<evidence type="ECO:0008006" key="2">
    <source>
        <dbReference type="Google" id="ProtNLM"/>
    </source>
</evidence>
<dbReference type="Pfam" id="PF07586">
    <property type="entry name" value="HXXSHH"/>
    <property type="match status" value="1"/>
</dbReference>
<dbReference type="AlphaFoldDB" id="A0A381VEJ1"/>
<gene>
    <name evidence="1" type="ORF">METZ01_LOCUS90667</name>
</gene>